<dbReference type="GO" id="GO:0006302">
    <property type="term" value="P:double-strand break repair"/>
    <property type="evidence" value="ECO:0007669"/>
    <property type="project" value="InterPro"/>
</dbReference>
<comment type="caution">
    <text evidence="2">The sequence shown here is derived from an EMBL/GenBank/DDBJ whole genome shotgun (WGS) entry which is preliminary data.</text>
</comment>
<accession>A0A0F9HRS5</accession>
<dbReference type="AlphaFoldDB" id="A0A0F9HRS5"/>
<feature type="domain" description="Rad50/SbcC-type AAA" evidence="1">
    <location>
        <begin position="7"/>
        <end position="70"/>
    </location>
</feature>
<name>A0A0F9HRS5_9ZZZZ</name>
<organism evidence="2">
    <name type="scientific">marine sediment metagenome</name>
    <dbReference type="NCBI Taxonomy" id="412755"/>
    <lineage>
        <taxon>unclassified sequences</taxon>
        <taxon>metagenomes</taxon>
        <taxon>ecological metagenomes</taxon>
    </lineage>
</organism>
<dbReference type="Pfam" id="PF13476">
    <property type="entry name" value="AAA_23"/>
    <property type="match status" value="1"/>
</dbReference>
<sequence>MEIRLKRLELRNFMAIKKFVFEPNGKNATVKGANATGKTTLASGFRWLFFGKNVDDKTDFAIKGTDKSGQAVSNLDHTVRATLEIDGKPLELQKTYREKWDLRYWRCEPVALKGLYREVDPKAWLCQKNPHIPHHGTFD</sequence>
<dbReference type="Gene3D" id="3.40.50.300">
    <property type="entry name" value="P-loop containing nucleotide triphosphate hydrolases"/>
    <property type="match status" value="1"/>
</dbReference>
<dbReference type="SUPFAM" id="SSF52540">
    <property type="entry name" value="P-loop containing nucleoside triphosphate hydrolases"/>
    <property type="match status" value="1"/>
</dbReference>
<dbReference type="GO" id="GO:0016887">
    <property type="term" value="F:ATP hydrolysis activity"/>
    <property type="evidence" value="ECO:0007669"/>
    <property type="project" value="InterPro"/>
</dbReference>
<dbReference type="InterPro" id="IPR027417">
    <property type="entry name" value="P-loop_NTPase"/>
</dbReference>
<evidence type="ECO:0000259" key="1">
    <source>
        <dbReference type="Pfam" id="PF13476"/>
    </source>
</evidence>
<gene>
    <name evidence="2" type="ORF">LCGC14_1749260</name>
</gene>
<reference evidence="2" key="1">
    <citation type="journal article" date="2015" name="Nature">
        <title>Complex archaea that bridge the gap between prokaryotes and eukaryotes.</title>
        <authorList>
            <person name="Spang A."/>
            <person name="Saw J.H."/>
            <person name="Jorgensen S.L."/>
            <person name="Zaremba-Niedzwiedzka K."/>
            <person name="Martijn J."/>
            <person name="Lind A.E."/>
            <person name="van Eijk R."/>
            <person name="Schleper C."/>
            <person name="Guy L."/>
            <person name="Ettema T.J."/>
        </authorList>
    </citation>
    <scope>NUCLEOTIDE SEQUENCE</scope>
</reference>
<dbReference type="EMBL" id="LAZR01016111">
    <property type="protein sequence ID" value="KKM05917.1"/>
    <property type="molecule type" value="Genomic_DNA"/>
</dbReference>
<proteinExistence type="predicted"/>
<protein>
    <recommendedName>
        <fullName evidence="1">Rad50/SbcC-type AAA domain-containing protein</fullName>
    </recommendedName>
</protein>
<dbReference type="InterPro" id="IPR038729">
    <property type="entry name" value="Rad50/SbcC_AAA"/>
</dbReference>
<evidence type="ECO:0000313" key="2">
    <source>
        <dbReference type="EMBL" id="KKM05917.1"/>
    </source>
</evidence>